<feature type="transmembrane region" description="Helical" evidence="5">
    <location>
        <begin position="98"/>
        <end position="115"/>
    </location>
</feature>
<feature type="domain" description="O-antigen ligase-related" evidence="6">
    <location>
        <begin position="219"/>
        <end position="362"/>
    </location>
</feature>
<organism evidence="7 8">
    <name type="scientific">Brevibacillus panacihumi</name>
    <dbReference type="NCBI Taxonomy" id="497735"/>
    <lineage>
        <taxon>Bacteria</taxon>
        <taxon>Bacillati</taxon>
        <taxon>Bacillota</taxon>
        <taxon>Bacilli</taxon>
        <taxon>Bacillales</taxon>
        <taxon>Paenibacillaceae</taxon>
        <taxon>Brevibacillus</taxon>
    </lineage>
</organism>
<dbReference type="PANTHER" id="PTHR37422:SF17">
    <property type="entry name" value="O-ANTIGEN LIGASE"/>
    <property type="match status" value="1"/>
</dbReference>
<keyword evidence="4 5" id="KW-0472">Membrane</keyword>
<dbReference type="AlphaFoldDB" id="A0A3M8CMB0"/>
<dbReference type="InterPro" id="IPR007016">
    <property type="entry name" value="O-antigen_ligase-rel_domated"/>
</dbReference>
<feature type="transmembrane region" description="Helical" evidence="5">
    <location>
        <begin position="217"/>
        <end position="249"/>
    </location>
</feature>
<gene>
    <name evidence="7" type="ORF">EDM58_16950</name>
</gene>
<evidence type="ECO:0000313" key="8">
    <source>
        <dbReference type="Proteomes" id="UP000281915"/>
    </source>
</evidence>
<keyword evidence="3 5" id="KW-1133">Transmembrane helix</keyword>
<dbReference type="EMBL" id="RHHT01000035">
    <property type="protein sequence ID" value="RNB76719.1"/>
    <property type="molecule type" value="Genomic_DNA"/>
</dbReference>
<feature type="transmembrane region" description="Helical" evidence="5">
    <location>
        <begin position="146"/>
        <end position="170"/>
    </location>
</feature>
<evidence type="ECO:0000256" key="5">
    <source>
        <dbReference type="SAM" id="Phobius"/>
    </source>
</evidence>
<dbReference type="Pfam" id="PF04932">
    <property type="entry name" value="Wzy_C"/>
    <property type="match status" value="1"/>
</dbReference>
<evidence type="ECO:0000256" key="4">
    <source>
        <dbReference type="ARBA" id="ARBA00023136"/>
    </source>
</evidence>
<proteinExistence type="predicted"/>
<evidence type="ECO:0000256" key="1">
    <source>
        <dbReference type="ARBA" id="ARBA00004141"/>
    </source>
</evidence>
<dbReference type="Proteomes" id="UP000281915">
    <property type="component" value="Unassembled WGS sequence"/>
</dbReference>
<evidence type="ECO:0000256" key="3">
    <source>
        <dbReference type="ARBA" id="ARBA00022989"/>
    </source>
</evidence>
<feature type="transmembrane region" description="Helical" evidence="5">
    <location>
        <begin position="69"/>
        <end position="86"/>
    </location>
</feature>
<feature type="transmembrane region" description="Helical" evidence="5">
    <location>
        <begin position="261"/>
        <end position="281"/>
    </location>
</feature>
<evidence type="ECO:0000259" key="6">
    <source>
        <dbReference type="Pfam" id="PF04932"/>
    </source>
</evidence>
<feature type="transmembrane region" description="Helical" evidence="5">
    <location>
        <begin position="347"/>
        <end position="367"/>
    </location>
</feature>
<dbReference type="GO" id="GO:0016874">
    <property type="term" value="F:ligase activity"/>
    <property type="evidence" value="ECO:0007669"/>
    <property type="project" value="UniProtKB-KW"/>
</dbReference>
<protein>
    <submittedName>
        <fullName evidence="7">O-antigen ligase family protein</fullName>
    </submittedName>
</protein>
<keyword evidence="7" id="KW-0436">Ligase</keyword>
<evidence type="ECO:0000313" key="7">
    <source>
        <dbReference type="EMBL" id="RNB76719.1"/>
    </source>
</evidence>
<evidence type="ECO:0000256" key="2">
    <source>
        <dbReference type="ARBA" id="ARBA00022692"/>
    </source>
</evidence>
<dbReference type="PANTHER" id="PTHR37422">
    <property type="entry name" value="TEICHURONIC ACID BIOSYNTHESIS PROTEIN TUAE"/>
    <property type="match status" value="1"/>
</dbReference>
<accession>A0A3M8CMB0</accession>
<keyword evidence="2 5" id="KW-0812">Transmembrane</keyword>
<reference evidence="7 8" key="1">
    <citation type="submission" date="2018-10" db="EMBL/GenBank/DDBJ databases">
        <title>Phylogenomics of Brevibacillus.</title>
        <authorList>
            <person name="Dunlap C."/>
        </authorList>
    </citation>
    <scope>NUCLEOTIDE SEQUENCE [LARGE SCALE GENOMIC DNA]</scope>
    <source>
        <strain evidence="7 8">JCM 15085</strain>
    </source>
</reference>
<feature type="transmembrane region" description="Helical" evidence="5">
    <location>
        <begin position="29"/>
        <end position="49"/>
    </location>
</feature>
<comment type="caution">
    <text evidence="7">The sequence shown here is derived from an EMBL/GenBank/DDBJ whole genome shotgun (WGS) entry which is preliminary data.</text>
</comment>
<dbReference type="InterPro" id="IPR051533">
    <property type="entry name" value="WaaL-like"/>
</dbReference>
<sequence length="447" mass="51135">MRRRNLHNGVIAETRGESRKKRLKSAKRWLRLEQGYVILTLLLFAQAFFPFFQAGQMDSVADGNALLQTVWKVIYGIAAVLIFVHRKRVLAILARDKLSLVLLLMIVLSALWSAAPEITMRRSVAFVGTNLFAIYLASRFTLREQFQLVACVLLSGALISIVVSVLMPDIGKMLYQGSSAWRGIFPHKNQLGRLMSLGAIVFFLLFMMKIWPRWLTVGGFVASVMLLLLSESKTALIVFLLLLGCIPFLRTLRWNEYARILLYLPVGLAGICVSLLVLSYLEPILRYFGRDLTLTGRTGLWDIVSEMILQHPWLGYGYSGFWLGWEGESAYIWRVTFWEPPNSHNGFLDVTLDIGLIGLGLVLLSFFSRIRRALPYQTGSQSWEHDWPTLFLFYLVLCNLTETTLLDHNSFFWTLFIALGFSLPKMKMAERRSRIRWYESPAGREEA</sequence>
<name>A0A3M8CMB0_9BACL</name>
<comment type="subcellular location">
    <subcellularLocation>
        <location evidence="1">Membrane</location>
        <topology evidence="1">Multi-pass membrane protein</topology>
    </subcellularLocation>
</comment>
<dbReference type="GO" id="GO:0016020">
    <property type="term" value="C:membrane"/>
    <property type="evidence" value="ECO:0007669"/>
    <property type="project" value="UniProtKB-SubCell"/>
</dbReference>
<feature type="transmembrane region" description="Helical" evidence="5">
    <location>
        <begin position="191"/>
        <end position="211"/>
    </location>
</feature>